<dbReference type="Pfam" id="PF13516">
    <property type="entry name" value="LRR_6"/>
    <property type="match status" value="1"/>
</dbReference>
<dbReference type="Pfam" id="PF08263">
    <property type="entry name" value="LRRNT_2"/>
    <property type="match status" value="1"/>
</dbReference>
<evidence type="ECO:0000256" key="5">
    <source>
        <dbReference type="ARBA" id="ARBA00022737"/>
    </source>
</evidence>
<dbReference type="EMBL" id="CP144745">
    <property type="protein sequence ID" value="WVZ51120.1"/>
    <property type="molecule type" value="Genomic_DNA"/>
</dbReference>
<keyword evidence="2" id="KW-0433">Leucine-rich repeat</keyword>
<evidence type="ECO:0000256" key="9">
    <source>
        <dbReference type="SAM" id="SignalP"/>
    </source>
</evidence>
<protein>
    <recommendedName>
        <fullName evidence="10">Leucine-rich repeat-containing N-terminal plant-type domain-containing protein</fullName>
    </recommendedName>
</protein>
<evidence type="ECO:0000256" key="8">
    <source>
        <dbReference type="ARBA" id="ARBA00023180"/>
    </source>
</evidence>
<dbReference type="Pfam" id="PF00560">
    <property type="entry name" value="LRR_1"/>
    <property type="match status" value="4"/>
</dbReference>
<dbReference type="PANTHER" id="PTHR48063">
    <property type="entry name" value="LRR RECEPTOR-LIKE KINASE"/>
    <property type="match status" value="1"/>
</dbReference>
<dbReference type="GO" id="GO:0016020">
    <property type="term" value="C:membrane"/>
    <property type="evidence" value="ECO:0007669"/>
    <property type="project" value="UniProtKB-SubCell"/>
</dbReference>
<evidence type="ECO:0000256" key="7">
    <source>
        <dbReference type="ARBA" id="ARBA00023136"/>
    </source>
</evidence>
<feature type="signal peptide" evidence="9">
    <location>
        <begin position="1"/>
        <end position="20"/>
    </location>
</feature>
<keyword evidence="4 9" id="KW-0732">Signal</keyword>
<evidence type="ECO:0000259" key="10">
    <source>
        <dbReference type="Pfam" id="PF08263"/>
    </source>
</evidence>
<dbReference type="InterPro" id="IPR001611">
    <property type="entry name" value="Leu-rich_rpt"/>
</dbReference>
<evidence type="ECO:0000256" key="6">
    <source>
        <dbReference type="ARBA" id="ARBA00022989"/>
    </source>
</evidence>
<evidence type="ECO:0000256" key="1">
    <source>
        <dbReference type="ARBA" id="ARBA00004479"/>
    </source>
</evidence>
<keyword evidence="3" id="KW-0812">Transmembrane</keyword>
<feature type="chain" id="PRO_5042836465" description="Leucine-rich repeat-containing N-terminal plant-type domain-containing protein" evidence="9">
    <location>
        <begin position="21"/>
        <end position="417"/>
    </location>
</feature>
<name>A0AAQ3SIY3_PASNO</name>
<keyword evidence="7" id="KW-0472">Membrane</keyword>
<dbReference type="InterPro" id="IPR013210">
    <property type="entry name" value="LRR_N_plant-typ"/>
</dbReference>
<evidence type="ECO:0000313" key="12">
    <source>
        <dbReference type="Proteomes" id="UP001341281"/>
    </source>
</evidence>
<dbReference type="Gene3D" id="3.80.10.10">
    <property type="entry name" value="Ribonuclease Inhibitor"/>
    <property type="match status" value="3"/>
</dbReference>
<keyword evidence="12" id="KW-1185">Reference proteome</keyword>
<dbReference type="InterPro" id="IPR032675">
    <property type="entry name" value="LRR_dom_sf"/>
</dbReference>
<comment type="subcellular location">
    <subcellularLocation>
        <location evidence="1">Membrane</location>
        <topology evidence="1">Single-pass type I membrane protein</topology>
    </subcellularLocation>
</comment>
<dbReference type="SUPFAM" id="SSF52058">
    <property type="entry name" value="L domain-like"/>
    <property type="match status" value="2"/>
</dbReference>
<accession>A0AAQ3SIY3</accession>
<evidence type="ECO:0000256" key="4">
    <source>
        <dbReference type="ARBA" id="ARBA00022729"/>
    </source>
</evidence>
<dbReference type="AlphaFoldDB" id="A0AAQ3SIY3"/>
<evidence type="ECO:0000256" key="2">
    <source>
        <dbReference type="ARBA" id="ARBA00022614"/>
    </source>
</evidence>
<keyword evidence="5" id="KW-0677">Repeat</keyword>
<sequence length="417" mass="45925">MYPSSILLIILVAALTATNSFHFHTSEALLHPRAAAGADNHGAGGGACIPHEREALLAFKSGITYDPAGLLTSWEEGADHQQDCCHWIGIRCSNRTGHVLKLLLRNENDDEDFPGLVGQISPSLIILKHLEHLDLSMNELQGPTGRIPEFLGALTNLKYLDLSYINFVGSVPPQLGNLTKLQHPNVEQDGGLASPDISWLARLRSLRRLDLHGVDLSSAAGKWPHVVNEMPSLRYLDLSDCHLANANQSLPNFNLTNLEWLDLSRNNFVHTFWNITRLKHLDVRESGLYGHFPVAMMASLQFLGSVRLAGCRCQRLQRQALSIAIALQERPQRQRQPAVAREPNGLVVANMRNLCDLEVLGLASCLLSADVPNLFGILPHCSAGNKLQELHLSVNNISGVMANWMGHLTSLDHSTPR</sequence>
<dbReference type="InterPro" id="IPR046956">
    <property type="entry name" value="RLP23-like"/>
</dbReference>
<dbReference type="PANTHER" id="PTHR48063:SF90">
    <property type="entry name" value="OS11G0565920 PROTEIN"/>
    <property type="match status" value="1"/>
</dbReference>
<gene>
    <name evidence="11" type="ORF">U9M48_002296</name>
</gene>
<feature type="domain" description="Leucine-rich repeat-containing N-terminal plant-type" evidence="10">
    <location>
        <begin position="50"/>
        <end position="93"/>
    </location>
</feature>
<evidence type="ECO:0000313" key="11">
    <source>
        <dbReference type="EMBL" id="WVZ51120.1"/>
    </source>
</evidence>
<reference evidence="11 12" key="1">
    <citation type="submission" date="2024-02" db="EMBL/GenBank/DDBJ databases">
        <title>High-quality chromosome-scale genome assembly of Pensacola bahiagrass (Paspalum notatum Flugge var. saurae).</title>
        <authorList>
            <person name="Vega J.M."/>
            <person name="Podio M."/>
            <person name="Orjuela J."/>
            <person name="Siena L.A."/>
            <person name="Pessino S.C."/>
            <person name="Combes M.C."/>
            <person name="Mariac C."/>
            <person name="Albertini E."/>
            <person name="Pupilli F."/>
            <person name="Ortiz J.P.A."/>
            <person name="Leblanc O."/>
        </authorList>
    </citation>
    <scope>NUCLEOTIDE SEQUENCE [LARGE SCALE GENOMIC DNA]</scope>
    <source>
        <strain evidence="11">R1</strain>
        <tissue evidence="11">Leaf</tissue>
    </source>
</reference>
<keyword evidence="6" id="KW-1133">Transmembrane helix</keyword>
<dbReference type="Proteomes" id="UP001341281">
    <property type="component" value="Chromosome 01"/>
</dbReference>
<keyword evidence="8" id="KW-0325">Glycoprotein</keyword>
<proteinExistence type="predicted"/>
<organism evidence="11 12">
    <name type="scientific">Paspalum notatum var. saurae</name>
    <dbReference type="NCBI Taxonomy" id="547442"/>
    <lineage>
        <taxon>Eukaryota</taxon>
        <taxon>Viridiplantae</taxon>
        <taxon>Streptophyta</taxon>
        <taxon>Embryophyta</taxon>
        <taxon>Tracheophyta</taxon>
        <taxon>Spermatophyta</taxon>
        <taxon>Magnoliopsida</taxon>
        <taxon>Liliopsida</taxon>
        <taxon>Poales</taxon>
        <taxon>Poaceae</taxon>
        <taxon>PACMAD clade</taxon>
        <taxon>Panicoideae</taxon>
        <taxon>Andropogonodae</taxon>
        <taxon>Paspaleae</taxon>
        <taxon>Paspalinae</taxon>
        <taxon>Paspalum</taxon>
    </lineage>
</organism>
<evidence type="ECO:0000256" key="3">
    <source>
        <dbReference type="ARBA" id="ARBA00022692"/>
    </source>
</evidence>